<dbReference type="AlphaFoldDB" id="A0A835UA78"/>
<sequence length="77" mass="9022">MANASKEEQRLHPDSTINRKENCNTHTKDEHGELFWAQLENSFRWQSENDHRYKNDGATSTKMIKTESTAKPKQEES</sequence>
<feature type="region of interest" description="Disordered" evidence="1">
    <location>
        <begin position="51"/>
        <end position="77"/>
    </location>
</feature>
<proteinExistence type="predicted"/>
<organism evidence="2 3">
    <name type="scientific">Vanilla planifolia</name>
    <name type="common">Vanilla</name>
    <dbReference type="NCBI Taxonomy" id="51239"/>
    <lineage>
        <taxon>Eukaryota</taxon>
        <taxon>Viridiplantae</taxon>
        <taxon>Streptophyta</taxon>
        <taxon>Embryophyta</taxon>
        <taxon>Tracheophyta</taxon>
        <taxon>Spermatophyta</taxon>
        <taxon>Magnoliopsida</taxon>
        <taxon>Liliopsida</taxon>
        <taxon>Asparagales</taxon>
        <taxon>Orchidaceae</taxon>
        <taxon>Vanilloideae</taxon>
        <taxon>Vanilleae</taxon>
        <taxon>Vanilla</taxon>
    </lineage>
</organism>
<evidence type="ECO:0000313" key="3">
    <source>
        <dbReference type="Proteomes" id="UP000639772"/>
    </source>
</evidence>
<accession>A0A835UA78</accession>
<feature type="region of interest" description="Disordered" evidence="1">
    <location>
        <begin position="1"/>
        <end position="25"/>
    </location>
</feature>
<gene>
    <name evidence="2" type="ORF">HPP92_025019</name>
</gene>
<protein>
    <submittedName>
        <fullName evidence="2">Uncharacterized protein</fullName>
    </submittedName>
</protein>
<evidence type="ECO:0000256" key="1">
    <source>
        <dbReference type="SAM" id="MobiDB-lite"/>
    </source>
</evidence>
<feature type="compositionally biased region" description="Basic and acidic residues" evidence="1">
    <location>
        <begin position="64"/>
        <end position="77"/>
    </location>
</feature>
<dbReference type="Proteomes" id="UP000639772">
    <property type="component" value="Unassembled WGS sequence"/>
</dbReference>
<evidence type="ECO:0000313" key="2">
    <source>
        <dbReference type="EMBL" id="KAG0453715.1"/>
    </source>
</evidence>
<dbReference type="EMBL" id="JADCNM010000014">
    <property type="protein sequence ID" value="KAG0453715.1"/>
    <property type="molecule type" value="Genomic_DNA"/>
</dbReference>
<reference evidence="2 3" key="1">
    <citation type="journal article" date="2020" name="Nat. Food">
        <title>A phased Vanilla planifolia genome enables genetic improvement of flavour and production.</title>
        <authorList>
            <person name="Hasing T."/>
            <person name="Tang H."/>
            <person name="Brym M."/>
            <person name="Khazi F."/>
            <person name="Huang T."/>
            <person name="Chambers A.H."/>
        </authorList>
    </citation>
    <scope>NUCLEOTIDE SEQUENCE [LARGE SCALE GENOMIC DNA]</scope>
    <source>
        <tissue evidence="2">Leaf</tissue>
    </source>
</reference>
<comment type="caution">
    <text evidence="2">The sequence shown here is derived from an EMBL/GenBank/DDBJ whole genome shotgun (WGS) entry which is preliminary data.</text>
</comment>
<name>A0A835UA78_VANPL</name>